<comment type="caution">
    <text evidence="3">The sequence shown here is derived from an EMBL/GenBank/DDBJ whole genome shotgun (WGS) entry which is preliminary data.</text>
</comment>
<dbReference type="Proteomes" id="UP001054837">
    <property type="component" value="Unassembled WGS sequence"/>
</dbReference>
<feature type="compositionally biased region" description="Polar residues" evidence="1">
    <location>
        <begin position="110"/>
        <end position="127"/>
    </location>
</feature>
<organism evidence="3 4">
    <name type="scientific">Caerostris darwini</name>
    <dbReference type="NCBI Taxonomy" id="1538125"/>
    <lineage>
        <taxon>Eukaryota</taxon>
        <taxon>Metazoa</taxon>
        <taxon>Ecdysozoa</taxon>
        <taxon>Arthropoda</taxon>
        <taxon>Chelicerata</taxon>
        <taxon>Arachnida</taxon>
        <taxon>Araneae</taxon>
        <taxon>Araneomorphae</taxon>
        <taxon>Entelegynae</taxon>
        <taxon>Araneoidea</taxon>
        <taxon>Araneidae</taxon>
        <taxon>Caerostris</taxon>
    </lineage>
</organism>
<proteinExistence type="predicted"/>
<feature type="compositionally biased region" description="Basic and acidic residues" evidence="1">
    <location>
        <begin position="90"/>
        <end position="109"/>
    </location>
</feature>
<dbReference type="PANTHER" id="PTHR31195:SF2">
    <property type="entry name" value="GEO02494P1"/>
    <property type="match status" value="1"/>
</dbReference>
<dbReference type="AlphaFoldDB" id="A0AAV4S8M5"/>
<reference evidence="3 4" key="1">
    <citation type="submission" date="2021-06" db="EMBL/GenBank/DDBJ databases">
        <title>Caerostris darwini draft genome.</title>
        <authorList>
            <person name="Kono N."/>
            <person name="Arakawa K."/>
        </authorList>
    </citation>
    <scope>NUCLEOTIDE SEQUENCE [LARGE SCALE GENOMIC DNA]</scope>
</reference>
<dbReference type="Pfam" id="PF15377">
    <property type="entry name" value="DUF4604"/>
    <property type="match status" value="1"/>
</dbReference>
<sequence>MPKRSVAYIKPEEPSFIKKMKAAMGYQEPDTVETKREVVPFQDDQVERDDEKPVVVVLSPDDLTEEEAKTITEKADVNKKIIFTKPVKKTGEEKNSLDFSSKKRDDLQKKLSSQRDQNTKVKNSSLLSFDDEEEEEEEEEDY</sequence>
<dbReference type="InterPro" id="IPR027911">
    <property type="entry name" value="DUF4604"/>
</dbReference>
<feature type="region of interest" description="Disordered" evidence="1">
    <location>
        <begin position="90"/>
        <end position="142"/>
    </location>
</feature>
<name>A0AAV4S8M5_9ARAC</name>
<feature type="domain" description="DUF4604" evidence="2">
    <location>
        <begin position="5"/>
        <end position="133"/>
    </location>
</feature>
<protein>
    <submittedName>
        <fullName evidence="3">DUF4604 domain-containing protein</fullName>
    </submittedName>
</protein>
<dbReference type="InterPro" id="IPR040219">
    <property type="entry name" value="KIAA1143-like"/>
</dbReference>
<evidence type="ECO:0000313" key="4">
    <source>
        <dbReference type="Proteomes" id="UP001054837"/>
    </source>
</evidence>
<feature type="compositionally biased region" description="Acidic residues" evidence="1">
    <location>
        <begin position="129"/>
        <end position="142"/>
    </location>
</feature>
<evidence type="ECO:0000256" key="1">
    <source>
        <dbReference type="SAM" id="MobiDB-lite"/>
    </source>
</evidence>
<evidence type="ECO:0000259" key="2">
    <source>
        <dbReference type="Pfam" id="PF15377"/>
    </source>
</evidence>
<gene>
    <name evidence="3" type="primary">X975_10013</name>
    <name evidence="3" type="ORF">CDAR_230611</name>
</gene>
<accession>A0AAV4S8M5</accession>
<evidence type="ECO:0000313" key="3">
    <source>
        <dbReference type="EMBL" id="GIY28308.1"/>
    </source>
</evidence>
<dbReference type="PANTHER" id="PTHR31195">
    <property type="entry name" value="GEO02494P1"/>
    <property type="match status" value="1"/>
</dbReference>
<keyword evidence="4" id="KW-1185">Reference proteome</keyword>
<dbReference type="EMBL" id="BPLQ01007167">
    <property type="protein sequence ID" value="GIY28308.1"/>
    <property type="molecule type" value="Genomic_DNA"/>
</dbReference>